<dbReference type="InterPro" id="IPR051043">
    <property type="entry name" value="Sulfatase_Mod_Factor_Kinase"/>
</dbReference>
<name>A0ABW7DG12_9PSED</name>
<evidence type="ECO:0000313" key="2">
    <source>
        <dbReference type="EMBL" id="MFG6205963.1"/>
    </source>
</evidence>
<dbReference type="Pfam" id="PF03781">
    <property type="entry name" value="FGE-sulfatase"/>
    <property type="match status" value="1"/>
</dbReference>
<dbReference type="InterPro" id="IPR042095">
    <property type="entry name" value="SUMF_sf"/>
</dbReference>
<comment type="caution">
    <text evidence="2">The sequence shown here is derived from an EMBL/GenBank/DDBJ whole genome shotgun (WGS) entry which is preliminary data.</text>
</comment>
<dbReference type="PANTHER" id="PTHR23150">
    <property type="entry name" value="SULFATASE MODIFYING FACTOR 1, 2"/>
    <property type="match status" value="1"/>
</dbReference>
<sequence length="330" mass="37218">MLRQFVLALPALMLLVGCDAESGPLPPSKNLSPERVASIAETVKARYPDLSAELRDKVLNTVVQSIDNMVFVEGGQFDMGDFGWICEYDEKDVCTWPCGQEPEQLCNISRNTDDDFVHPVKLSSYYLSKFQVTLGEFDVFFAAKGMPLFDSEKRKREDLKFRYQANLPAPTQSWQQAKDFCLWLGSMSGYPFDLPSEAQWEYAARNRGQHILFPTDSGNIDYGRNFPLDDESSNFPIDRFAPNPLGIYGVAGNSTDWVNDWYSQDYYQNSPLENPQGPSAGFKRIRRGSTVLEAPLSSAPLVRRWAVEPTGDRFSGGTSFRCAIQSDQKF</sequence>
<proteinExistence type="predicted"/>
<dbReference type="PANTHER" id="PTHR23150:SF19">
    <property type="entry name" value="FORMYLGLYCINE-GENERATING ENZYME"/>
    <property type="match status" value="1"/>
</dbReference>
<dbReference type="EMBL" id="JBIEIL010000007">
    <property type="protein sequence ID" value="MFG6205963.1"/>
    <property type="molecule type" value="Genomic_DNA"/>
</dbReference>
<dbReference type="Gene3D" id="3.90.1580.10">
    <property type="entry name" value="paralog of FGE (formylglycine-generating enzyme)"/>
    <property type="match status" value="1"/>
</dbReference>
<accession>A0ABW7DG12</accession>
<dbReference type="Proteomes" id="UP001605918">
    <property type="component" value="Unassembled WGS sequence"/>
</dbReference>
<dbReference type="InterPro" id="IPR016187">
    <property type="entry name" value="CTDL_fold"/>
</dbReference>
<gene>
    <name evidence="2" type="ORF">ACGSLL_16495</name>
</gene>
<dbReference type="RefSeq" id="WP_394507124.1">
    <property type="nucleotide sequence ID" value="NZ_JBIEIL010000007.1"/>
</dbReference>
<organism evidence="2 3">
    <name type="scientific">Pseudomonas retamae</name>
    <dbReference type="NCBI Taxonomy" id="702110"/>
    <lineage>
        <taxon>Bacteria</taxon>
        <taxon>Pseudomonadati</taxon>
        <taxon>Pseudomonadota</taxon>
        <taxon>Gammaproteobacteria</taxon>
        <taxon>Pseudomonadales</taxon>
        <taxon>Pseudomonadaceae</taxon>
        <taxon>Pseudomonas</taxon>
    </lineage>
</organism>
<dbReference type="InterPro" id="IPR005532">
    <property type="entry name" value="SUMF_dom"/>
</dbReference>
<dbReference type="SUPFAM" id="SSF56436">
    <property type="entry name" value="C-type lectin-like"/>
    <property type="match status" value="1"/>
</dbReference>
<keyword evidence="3" id="KW-1185">Reference proteome</keyword>
<feature type="domain" description="Sulfatase-modifying factor enzyme-like" evidence="1">
    <location>
        <begin position="66"/>
        <end position="323"/>
    </location>
</feature>
<evidence type="ECO:0000313" key="3">
    <source>
        <dbReference type="Proteomes" id="UP001605918"/>
    </source>
</evidence>
<protein>
    <submittedName>
        <fullName evidence="2">Formylglycine-generating enzyme family protein</fullName>
    </submittedName>
</protein>
<evidence type="ECO:0000259" key="1">
    <source>
        <dbReference type="Pfam" id="PF03781"/>
    </source>
</evidence>
<dbReference type="PROSITE" id="PS51257">
    <property type="entry name" value="PROKAR_LIPOPROTEIN"/>
    <property type="match status" value="1"/>
</dbReference>
<reference evidence="2 3" key="1">
    <citation type="submission" date="2024-10" db="EMBL/GenBank/DDBJ databases">
        <title>Whole genome of Pseudomonas sp Strain RB5.</title>
        <authorList>
            <person name="Selami N."/>
        </authorList>
    </citation>
    <scope>NUCLEOTIDE SEQUENCE [LARGE SCALE GENOMIC DNA]</scope>
    <source>
        <strain evidence="2 3">RB5</strain>
    </source>
</reference>